<evidence type="ECO:0000259" key="4">
    <source>
        <dbReference type="PROSITE" id="PS50949"/>
    </source>
</evidence>
<dbReference type="PROSITE" id="PS50949">
    <property type="entry name" value="HTH_GNTR"/>
    <property type="match status" value="1"/>
</dbReference>
<dbReference type="Gene3D" id="1.10.10.10">
    <property type="entry name" value="Winged helix-like DNA-binding domain superfamily/Winged helix DNA-binding domain"/>
    <property type="match status" value="1"/>
</dbReference>
<proteinExistence type="predicted"/>
<keyword evidence="6" id="KW-1185">Reference proteome</keyword>
<protein>
    <submittedName>
        <fullName evidence="5">GntR family transcriptional regulator</fullName>
    </submittedName>
</protein>
<dbReference type="CDD" id="cd07377">
    <property type="entry name" value="WHTH_GntR"/>
    <property type="match status" value="1"/>
</dbReference>
<reference evidence="5 6" key="1">
    <citation type="journal article" date="2019" name="Int. J. Syst. Evol. Microbiol.">
        <title>The Global Catalogue of Microorganisms (GCM) 10K type strain sequencing project: providing services to taxonomists for standard genome sequencing and annotation.</title>
        <authorList>
            <consortium name="The Broad Institute Genomics Platform"/>
            <consortium name="The Broad Institute Genome Sequencing Center for Infectious Disease"/>
            <person name="Wu L."/>
            <person name="Ma J."/>
        </authorList>
    </citation>
    <scope>NUCLEOTIDE SEQUENCE [LARGE SCALE GENOMIC DNA]</scope>
    <source>
        <strain evidence="5 6">JCM 13595</strain>
    </source>
</reference>
<evidence type="ECO:0000313" key="5">
    <source>
        <dbReference type="EMBL" id="GAA2026500.1"/>
    </source>
</evidence>
<dbReference type="PANTHER" id="PTHR38445">
    <property type="entry name" value="HTH-TYPE TRANSCRIPTIONAL REPRESSOR YTRA"/>
    <property type="match status" value="1"/>
</dbReference>
<evidence type="ECO:0000256" key="1">
    <source>
        <dbReference type="ARBA" id="ARBA00023015"/>
    </source>
</evidence>
<dbReference type="EMBL" id="BAAAMN010000005">
    <property type="protein sequence ID" value="GAA2026500.1"/>
    <property type="molecule type" value="Genomic_DNA"/>
</dbReference>
<dbReference type="SUPFAM" id="SSF46785">
    <property type="entry name" value="Winged helix' DNA-binding domain"/>
    <property type="match status" value="1"/>
</dbReference>
<organism evidence="5 6">
    <name type="scientific">Yaniella flava</name>
    <dbReference type="NCBI Taxonomy" id="287930"/>
    <lineage>
        <taxon>Bacteria</taxon>
        <taxon>Bacillati</taxon>
        <taxon>Actinomycetota</taxon>
        <taxon>Actinomycetes</taxon>
        <taxon>Micrococcales</taxon>
        <taxon>Micrococcaceae</taxon>
        <taxon>Yaniella</taxon>
    </lineage>
</organism>
<evidence type="ECO:0000256" key="3">
    <source>
        <dbReference type="ARBA" id="ARBA00023163"/>
    </source>
</evidence>
<comment type="caution">
    <text evidence="5">The sequence shown here is derived from an EMBL/GenBank/DDBJ whole genome shotgun (WGS) entry which is preliminary data.</text>
</comment>
<sequence length="128" mass="13764">MVGRGAGMNTFVIDPHADVAPYEQLRRQLIEQITAGQLPAETRLPAVRRLAAELALAPGTVARAYKELEAEGYLETRGRNGTVVASPAVNDPTVQAQRITAEYVTTMLSLGYDAKAIQERVLNALTGS</sequence>
<dbReference type="InterPro" id="IPR000524">
    <property type="entry name" value="Tscrpt_reg_HTH_GntR"/>
</dbReference>
<keyword evidence="2" id="KW-0238">DNA-binding</keyword>
<name>A0ABN2U2H3_9MICC</name>
<evidence type="ECO:0000313" key="6">
    <source>
        <dbReference type="Proteomes" id="UP001501461"/>
    </source>
</evidence>
<feature type="domain" description="HTH gntR-type" evidence="4">
    <location>
        <begin position="19"/>
        <end position="87"/>
    </location>
</feature>
<keyword evidence="1" id="KW-0805">Transcription regulation</keyword>
<dbReference type="Proteomes" id="UP001501461">
    <property type="component" value="Unassembled WGS sequence"/>
</dbReference>
<dbReference type="Pfam" id="PF00392">
    <property type="entry name" value="GntR"/>
    <property type="match status" value="1"/>
</dbReference>
<evidence type="ECO:0000256" key="2">
    <source>
        <dbReference type="ARBA" id="ARBA00023125"/>
    </source>
</evidence>
<dbReference type="InterPro" id="IPR036390">
    <property type="entry name" value="WH_DNA-bd_sf"/>
</dbReference>
<keyword evidence="3" id="KW-0804">Transcription</keyword>
<accession>A0ABN2U2H3</accession>
<dbReference type="InterPro" id="IPR036388">
    <property type="entry name" value="WH-like_DNA-bd_sf"/>
</dbReference>
<dbReference type="PANTHER" id="PTHR38445:SF9">
    <property type="entry name" value="HTH-TYPE TRANSCRIPTIONAL REPRESSOR YTRA"/>
    <property type="match status" value="1"/>
</dbReference>
<gene>
    <name evidence="5" type="ORF">GCM10009720_02710</name>
</gene>
<dbReference type="SMART" id="SM00345">
    <property type="entry name" value="HTH_GNTR"/>
    <property type="match status" value="1"/>
</dbReference>